<dbReference type="PANTHER" id="PTHR42923">
    <property type="entry name" value="PROTOPORPHYRINOGEN OXIDASE"/>
    <property type="match status" value="1"/>
</dbReference>
<keyword evidence="15" id="KW-1185">Reference proteome</keyword>
<organism evidence="14 15">
    <name type="scientific">Actinocorallia libanotica</name>
    <dbReference type="NCBI Taxonomy" id="46162"/>
    <lineage>
        <taxon>Bacteria</taxon>
        <taxon>Bacillati</taxon>
        <taxon>Actinomycetota</taxon>
        <taxon>Actinomycetes</taxon>
        <taxon>Streptosporangiales</taxon>
        <taxon>Thermomonosporaceae</taxon>
        <taxon>Actinocorallia</taxon>
    </lineage>
</organism>
<evidence type="ECO:0000256" key="2">
    <source>
        <dbReference type="ARBA" id="ARBA00001974"/>
    </source>
</evidence>
<comment type="pathway">
    <text evidence="4 12">Porphyrin-containing compound metabolism; protoheme biosynthesis.</text>
</comment>
<gene>
    <name evidence="14" type="primary">hemG</name>
    <name evidence="14" type="ORF">GCM10009550_10960</name>
</gene>
<dbReference type="InterPro" id="IPR004572">
    <property type="entry name" value="Protoporphyrinogen_oxidase"/>
</dbReference>
<evidence type="ECO:0000256" key="3">
    <source>
        <dbReference type="ARBA" id="ARBA00002185"/>
    </source>
</evidence>
<evidence type="ECO:0000259" key="13">
    <source>
        <dbReference type="Pfam" id="PF01593"/>
    </source>
</evidence>
<keyword evidence="10 12" id="KW-0560">Oxidoreductase</keyword>
<evidence type="ECO:0000256" key="11">
    <source>
        <dbReference type="ARBA" id="ARBA00023133"/>
    </source>
</evidence>
<evidence type="ECO:0000256" key="7">
    <source>
        <dbReference type="ARBA" id="ARBA00019046"/>
    </source>
</evidence>
<keyword evidence="11 12" id="KW-0350">Heme biosynthesis</keyword>
<evidence type="ECO:0000256" key="6">
    <source>
        <dbReference type="ARBA" id="ARBA00012402"/>
    </source>
</evidence>
<keyword evidence="12" id="KW-0963">Cytoplasm</keyword>
<keyword evidence="8 12" id="KW-0285">Flavoprotein</keyword>
<keyword evidence="9 12" id="KW-0274">FAD</keyword>
<evidence type="ECO:0000256" key="1">
    <source>
        <dbReference type="ARBA" id="ARBA00001755"/>
    </source>
</evidence>
<dbReference type="EMBL" id="BAAAHH010000003">
    <property type="protein sequence ID" value="GAA0941071.1"/>
    <property type="molecule type" value="Genomic_DNA"/>
</dbReference>
<comment type="catalytic activity">
    <reaction evidence="1">
        <text>coproporphyrinogen III + 3 O2 = coproporphyrin III + 3 H2O2</text>
        <dbReference type="Rhea" id="RHEA:43436"/>
        <dbReference type="ChEBI" id="CHEBI:15379"/>
        <dbReference type="ChEBI" id="CHEBI:16240"/>
        <dbReference type="ChEBI" id="CHEBI:57309"/>
        <dbReference type="ChEBI" id="CHEBI:131725"/>
        <dbReference type="EC" id="1.3.3.15"/>
    </reaction>
    <physiologicalReaction direction="left-to-right" evidence="1">
        <dbReference type="Rhea" id="RHEA:43437"/>
    </physiologicalReaction>
</comment>
<dbReference type="SUPFAM" id="SSF51905">
    <property type="entry name" value="FAD/NAD(P)-binding domain"/>
    <property type="match status" value="1"/>
</dbReference>
<evidence type="ECO:0000313" key="14">
    <source>
        <dbReference type="EMBL" id="GAA0941071.1"/>
    </source>
</evidence>
<dbReference type="PRINTS" id="PR00419">
    <property type="entry name" value="ADXRDTASE"/>
</dbReference>
<dbReference type="PANTHER" id="PTHR42923:SF3">
    <property type="entry name" value="PROTOPORPHYRINOGEN OXIDASE"/>
    <property type="match status" value="1"/>
</dbReference>
<comment type="cofactor">
    <cofactor evidence="2 12">
        <name>FAD</name>
        <dbReference type="ChEBI" id="CHEBI:57692"/>
    </cofactor>
</comment>
<dbReference type="RefSeq" id="WP_344237371.1">
    <property type="nucleotide sequence ID" value="NZ_BAAAHH010000003.1"/>
</dbReference>
<name>A0ABP4AVZ4_9ACTN</name>
<dbReference type="Gene3D" id="3.50.50.60">
    <property type="entry name" value="FAD/NAD(P)-binding domain"/>
    <property type="match status" value="1"/>
</dbReference>
<feature type="domain" description="Amine oxidase" evidence="13">
    <location>
        <begin position="13"/>
        <end position="460"/>
    </location>
</feature>
<dbReference type="Gene3D" id="1.10.3110.10">
    <property type="entry name" value="protoporphyrinogen ix oxidase, domain 3"/>
    <property type="match status" value="1"/>
</dbReference>
<evidence type="ECO:0000256" key="10">
    <source>
        <dbReference type="ARBA" id="ARBA00023002"/>
    </source>
</evidence>
<dbReference type="Gene3D" id="3.90.660.20">
    <property type="entry name" value="Protoporphyrinogen oxidase, mitochondrial, domain 2"/>
    <property type="match status" value="1"/>
</dbReference>
<dbReference type="SUPFAM" id="SSF54373">
    <property type="entry name" value="FAD-linked reductases, C-terminal domain"/>
    <property type="match status" value="1"/>
</dbReference>
<evidence type="ECO:0000313" key="15">
    <source>
        <dbReference type="Proteomes" id="UP001500665"/>
    </source>
</evidence>
<dbReference type="Proteomes" id="UP001500665">
    <property type="component" value="Unassembled WGS sequence"/>
</dbReference>
<evidence type="ECO:0000256" key="8">
    <source>
        <dbReference type="ARBA" id="ARBA00022630"/>
    </source>
</evidence>
<evidence type="ECO:0000256" key="4">
    <source>
        <dbReference type="ARBA" id="ARBA00004744"/>
    </source>
</evidence>
<comment type="similarity">
    <text evidence="5 12">Belongs to the protoporphyrinogen/coproporphyrinogen oxidase family. Coproporphyrinogen III oxidase subfamily.</text>
</comment>
<comment type="subcellular location">
    <subcellularLocation>
        <location evidence="12">Cytoplasm</location>
    </subcellularLocation>
</comment>
<accession>A0ABP4AVZ4</accession>
<dbReference type="InterPro" id="IPR036188">
    <property type="entry name" value="FAD/NAD-bd_sf"/>
</dbReference>
<proteinExistence type="inferred from homology"/>
<protein>
    <recommendedName>
        <fullName evidence="7 12">Coproporphyrinogen III oxidase</fullName>
        <ecNumber evidence="6 12">1.3.3.15</ecNumber>
    </recommendedName>
</protein>
<evidence type="ECO:0000256" key="12">
    <source>
        <dbReference type="RuleBase" id="RU364052"/>
    </source>
</evidence>
<dbReference type="Pfam" id="PF01593">
    <property type="entry name" value="Amino_oxidase"/>
    <property type="match status" value="1"/>
</dbReference>
<sequence length="468" mass="48749">MNAKHVVVVGGGISGLAAAWYLSRAGTRVTVLEGSPVVGGKLRVGEIAGQQLDEGAESVVIRRPEGIGLIEELGLAGELIHPGAAGASVLSHGGLRPLPEGQIMGIPSDLVALAQSGVISQAGVARAALDLAKRPTPRGADVSVADYVADRLGREIVDRLVEPLLGGVYAGRIDRLSFEAALPQFAQASRTQRSLVLAARELREAAAGKTGPPFATLRDGMGSLPVLMAGILVKEGVDLRTEAMVRELKRTPRGWRLVLGPAQAPELLDADGVVLAVPATPASRLLADVVPAAASELAGIEYASMAIISLAYHASAFPEPPTGTGYLVPAVEKRDVKAVTFSSVKWPDRRGHDPGTVLLRASIGRFGEEHALQRSDAELKAAVMTELATTCAVSELPVDARVTRWGGALPQYDVGHLDRVARIRAAVAGYRGLALCGAAYDGVGIPACVSTARAAVARVIDQLREEEP</sequence>
<comment type="caution">
    <text evidence="14">The sequence shown here is derived from an EMBL/GenBank/DDBJ whole genome shotgun (WGS) entry which is preliminary data.</text>
</comment>
<comment type="function">
    <text evidence="3 12">Involved in coproporphyrin-dependent heme b biosynthesis. Catalyzes the oxidation of coproporphyrinogen III to coproporphyrin III.</text>
</comment>
<evidence type="ECO:0000256" key="9">
    <source>
        <dbReference type="ARBA" id="ARBA00022827"/>
    </source>
</evidence>
<evidence type="ECO:0000256" key="5">
    <source>
        <dbReference type="ARBA" id="ARBA00008310"/>
    </source>
</evidence>
<dbReference type="NCBIfam" id="TIGR00562">
    <property type="entry name" value="proto_IX_ox"/>
    <property type="match status" value="1"/>
</dbReference>
<dbReference type="InterPro" id="IPR050464">
    <property type="entry name" value="Zeta_carotene_desat/Oxidored"/>
</dbReference>
<dbReference type="EC" id="1.3.3.15" evidence="6 12"/>
<reference evidence="15" key="1">
    <citation type="journal article" date="2019" name="Int. J. Syst. Evol. Microbiol.">
        <title>The Global Catalogue of Microorganisms (GCM) 10K type strain sequencing project: providing services to taxonomists for standard genome sequencing and annotation.</title>
        <authorList>
            <consortium name="The Broad Institute Genomics Platform"/>
            <consortium name="The Broad Institute Genome Sequencing Center for Infectious Disease"/>
            <person name="Wu L."/>
            <person name="Ma J."/>
        </authorList>
    </citation>
    <scope>NUCLEOTIDE SEQUENCE [LARGE SCALE GENOMIC DNA]</scope>
    <source>
        <strain evidence="15">JCM 10696</strain>
    </source>
</reference>
<dbReference type="InterPro" id="IPR002937">
    <property type="entry name" value="Amino_oxidase"/>
</dbReference>